<keyword evidence="1" id="KW-1133">Transmembrane helix</keyword>
<keyword evidence="1" id="KW-0812">Transmembrane</keyword>
<feature type="transmembrane region" description="Helical" evidence="1">
    <location>
        <begin position="67"/>
        <end position="87"/>
    </location>
</feature>
<dbReference type="EMBL" id="DXAK01000033">
    <property type="protein sequence ID" value="HJA06778.1"/>
    <property type="molecule type" value="Genomic_DNA"/>
</dbReference>
<reference evidence="2" key="2">
    <citation type="submission" date="2021-04" db="EMBL/GenBank/DDBJ databases">
        <authorList>
            <person name="Gilroy R."/>
        </authorList>
    </citation>
    <scope>NUCLEOTIDE SEQUENCE</scope>
    <source>
        <strain evidence="2">ChiSjej2B20-11307</strain>
    </source>
</reference>
<comment type="caution">
    <text evidence="2">The sequence shown here is derived from an EMBL/GenBank/DDBJ whole genome shotgun (WGS) entry which is preliminary data.</text>
</comment>
<feature type="transmembrane region" description="Helical" evidence="1">
    <location>
        <begin position="34"/>
        <end position="55"/>
    </location>
</feature>
<evidence type="ECO:0000313" key="2">
    <source>
        <dbReference type="EMBL" id="HJA06778.1"/>
    </source>
</evidence>
<sequence length="153" mass="18459">MADVENRKREDNKIRKTWKTFCNDMKRISNSRKVMASVLVLLAIIWLRICIIKTYEAVLEFRNMEWWIRSVMIMFLILNFPLGYNIIRKVSEKNRELKRSGVINLEKMEYISFFEIISYILEKLFSYIILLVFLMVVKQIEIESSSNEVQEYI</sequence>
<gene>
    <name evidence="2" type="ORF">H9798_06485</name>
</gene>
<protein>
    <submittedName>
        <fullName evidence="2">Uncharacterized protein</fullName>
    </submittedName>
</protein>
<name>A0A9D2H923_9FIRM</name>
<accession>A0A9D2H923</accession>
<feature type="transmembrane region" description="Helical" evidence="1">
    <location>
        <begin position="108"/>
        <end position="137"/>
    </location>
</feature>
<dbReference type="AlphaFoldDB" id="A0A9D2H923"/>
<keyword evidence="1" id="KW-0472">Membrane</keyword>
<dbReference type="Proteomes" id="UP000824223">
    <property type="component" value="Unassembled WGS sequence"/>
</dbReference>
<reference evidence="2" key="1">
    <citation type="journal article" date="2021" name="PeerJ">
        <title>Extensive microbial diversity within the chicken gut microbiome revealed by metagenomics and culture.</title>
        <authorList>
            <person name="Gilroy R."/>
            <person name="Ravi A."/>
            <person name="Getino M."/>
            <person name="Pursley I."/>
            <person name="Horton D.L."/>
            <person name="Alikhan N.F."/>
            <person name="Baker D."/>
            <person name="Gharbi K."/>
            <person name="Hall N."/>
            <person name="Watson M."/>
            <person name="Adriaenssens E.M."/>
            <person name="Foster-Nyarko E."/>
            <person name="Jarju S."/>
            <person name="Secka A."/>
            <person name="Antonio M."/>
            <person name="Oren A."/>
            <person name="Chaudhuri R.R."/>
            <person name="La Ragione R."/>
            <person name="Hildebrand F."/>
            <person name="Pallen M.J."/>
        </authorList>
    </citation>
    <scope>NUCLEOTIDE SEQUENCE</scope>
    <source>
        <strain evidence="2">ChiSjej2B20-11307</strain>
    </source>
</reference>
<organism evidence="2 3">
    <name type="scientific">Candidatus Mediterraneibacter pullicola</name>
    <dbReference type="NCBI Taxonomy" id="2838682"/>
    <lineage>
        <taxon>Bacteria</taxon>
        <taxon>Bacillati</taxon>
        <taxon>Bacillota</taxon>
        <taxon>Clostridia</taxon>
        <taxon>Lachnospirales</taxon>
        <taxon>Lachnospiraceae</taxon>
        <taxon>Mediterraneibacter</taxon>
    </lineage>
</organism>
<evidence type="ECO:0000256" key="1">
    <source>
        <dbReference type="SAM" id="Phobius"/>
    </source>
</evidence>
<proteinExistence type="predicted"/>
<evidence type="ECO:0000313" key="3">
    <source>
        <dbReference type="Proteomes" id="UP000824223"/>
    </source>
</evidence>